<organism evidence="1">
    <name type="scientific">Rhizophora mucronata</name>
    <name type="common">Asiatic mangrove</name>
    <dbReference type="NCBI Taxonomy" id="61149"/>
    <lineage>
        <taxon>Eukaryota</taxon>
        <taxon>Viridiplantae</taxon>
        <taxon>Streptophyta</taxon>
        <taxon>Embryophyta</taxon>
        <taxon>Tracheophyta</taxon>
        <taxon>Spermatophyta</taxon>
        <taxon>Magnoliopsida</taxon>
        <taxon>eudicotyledons</taxon>
        <taxon>Gunneridae</taxon>
        <taxon>Pentapetalae</taxon>
        <taxon>rosids</taxon>
        <taxon>fabids</taxon>
        <taxon>Malpighiales</taxon>
        <taxon>Rhizophoraceae</taxon>
        <taxon>Rhizophora</taxon>
    </lineage>
</organism>
<protein>
    <submittedName>
        <fullName evidence="1">Uncharacterized protein</fullName>
    </submittedName>
</protein>
<dbReference type="EMBL" id="GGEC01001111">
    <property type="protein sequence ID" value="MBW81594.1"/>
    <property type="molecule type" value="Transcribed_RNA"/>
</dbReference>
<evidence type="ECO:0000313" key="1">
    <source>
        <dbReference type="EMBL" id="MBW81594.1"/>
    </source>
</evidence>
<sequence length="39" mass="4578">MGSHSKHLDKLSRYPPYFQHQCEWNLYDVDPPLNDASST</sequence>
<name>A0A2P2IK45_RHIMU</name>
<reference evidence="1" key="1">
    <citation type="submission" date="2018-02" db="EMBL/GenBank/DDBJ databases">
        <title>Rhizophora mucronata_Transcriptome.</title>
        <authorList>
            <person name="Meera S.P."/>
            <person name="Sreeshan A."/>
            <person name="Augustine A."/>
        </authorList>
    </citation>
    <scope>NUCLEOTIDE SEQUENCE</scope>
    <source>
        <tissue evidence="1">Leaf</tissue>
    </source>
</reference>
<dbReference type="AlphaFoldDB" id="A0A2P2IK45"/>
<accession>A0A2P2IK45</accession>
<proteinExistence type="predicted"/>